<accession>A0A2P2QSP5</accession>
<keyword evidence="1" id="KW-0812">Transmembrane</keyword>
<dbReference type="AlphaFoldDB" id="A0A2P2QSP5"/>
<reference evidence="2" key="1">
    <citation type="submission" date="2018-02" db="EMBL/GenBank/DDBJ databases">
        <title>Rhizophora mucronata_Transcriptome.</title>
        <authorList>
            <person name="Meera S.P."/>
            <person name="Sreeshan A."/>
            <person name="Augustine A."/>
        </authorList>
    </citation>
    <scope>NUCLEOTIDE SEQUENCE</scope>
    <source>
        <tissue evidence="2">Leaf</tissue>
    </source>
</reference>
<feature type="transmembrane region" description="Helical" evidence="1">
    <location>
        <begin position="19"/>
        <end position="34"/>
    </location>
</feature>
<dbReference type="EMBL" id="GGEC01089556">
    <property type="protein sequence ID" value="MBX70040.1"/>
    <property type="molecule type" value="Transcribed_RNA"/>
</dbReference>
<evidence type="ECO:0000313" key="2">
    <source>
        <dbReference type="EMBL" id="MBX70040.1"/>
    </source>
</evidence>
<protein>
    <submittedName>
        <fullName evidence="2">Uncharacterized protein</fullName>
    </submittedName>
</protein>
<sequence length="109" mass="12289">MNPNLIQGAPGITMIRERLVIWLATVIMAMGLVLKKELGKGEMQGEGGFGIPGLSIVCSHLLQHLNLEDTICHQLGRLLLQIFRETLLKEMRIRYLFVSCYISLAFCFL</sequence>
<organism evidence="2">
    <name type="scientific">Rhizophora mucronata</name>
    <name type="common">Asiatic mangrove</name>
    <dbReference type="NCBI Taxonomy" id="61149"/>
    <lineage>
        <taxon>Eukaryota</taxon>
        <taxon>Viridiplantae</taxon>
        <taxon>Streptophyta</taxon>
        <taxon>Embryophyta</taxon>
        <taxon>Tracheophyta</taxon>
        <taxon>Spermatophyta</taxon>
        <taxon>Magnoliopsida</taxon>
        <taxon>eudicotyledons</taxon>
        <taxon>Gunneridae</taxon>
        <taxon>Pentapetalae</taxon>
        <taxon>rosids</taxon>
        <taxon>fabids</taxon>
        <taxon>Malpighiales</taxon>
        <taxon>Rhizophoraceae</taxon>
        <taxon>Rhizophora</taxon>
    </lineage>
</organism>
<keyword evidence="1" id="KW-0472">Membrane</keyword>
<name>A0A2P2QSP5_RHIMU</name>
<proteinExistence type="predicted"/>
<keyword evidence="1" id="KW-1133">Transmembrane helix</keyword>
<evidence type="ECO:0000256" key="1">
    <source>
        <dbReference type="SAM" id="Phobius"/>
    </source>
</evidence>